<dbReference type="RefSeq" id="WP_138194478.1">
    <property type="nucleotide sequence ID" value="NZ_VCIW01000007.1"/>
</dbReference>
<evidence type="ECO:0000256" key="5">
    <source>
        <dbReference type="ARBA" id="ARBA00023015"/>
    </source>
</evidence>
<dbReference type="SUPFAM" id="SSF46689">
    <property type="entry name" value="Homeodomain-like"/>
    <property type="match status" value="1"/>
</dbReference>
<name>A0A5R9G7S7_9BACL</name>
<evidence type="ECO:0000256" key="3">
    <source>
        <dbReference type="ARBA" id="ARBA00022692"/>
    </source>
</evidence>
<comment type="subcellular location">
    <subcellularLocation>
        <location evidence="1">Cell membrane</location>
        <topology evidence="1">Multi-pass membrane protein</topology>
    </subcellularLocation>
</comment>
<keyword evidence="6" id="KW-0238">DNA-binding</keyword>
<keyword evidence="7 9" id="KW-0472">Membrane</keyword>
<organism evidence="11 12">
    <name type="scientific">Paenibacillus antri</name>
    <dbReference type="NCBI Taxonomy" id="2582848"/>
    <lineage>
        <taxon>Bacteria</taxon>
        <taxon>Bacillati</taxon>
        <taxon>Bacillota</taxon>
        <taxon>Bacilli</taxon>
        <taxon>Bacillales</taxon>
        <taxon>Paenibacillaceae</taxon>
        <taxon>Paenibacillus</taxon>
    </lineage>
</organism>
<evidence type="ECO:0000256" key="1">
    <source>
        <dbReference type="ARBA" id="ARBA00004651"/>
    </source>
</evidence>
<feature type="transmembrane region" description="Helical" evidence="9">
    <location>
        <begin position="300"/>
        <end position="320"/>
    </location>
</feature>
<dbReference type="EMBL" id="VCIW01000007">
    <property type="protein sequence ID" value="TLS51771.1"/>
    <property type="molecule type" value="Genomic_DNA"/>
</dbReference>
<dbReference type="PANTHER" id="PTHR43280">
    <property type="entry name" value="ARAC-FAMILY TRANSCRIPTIONAL REGULATOR"/>
    <property type="match status" value="1"/>
</dbReference>
<dbReference type="InterPro" id="IPR041522">
    <property type="entry name" value="CdaR_GGDEF"/>
</dbReference>
<protein>
    <submittedName>
        <fullName evidence="11">Helix-turn-helix domain-containing protein</fullName>
    </submittedName>
</protein>
<evidence type="ECO:0000256" key="8">
    <source>
        <dbReference type="ARBA" id="ARBA00023163"/>
    </source>
</evidence>
<dbReference type="PROSITE" id="PS01124">
    <property type="entry name" value="HTH_ARAC_FAMILY_2"/>
    <property type="match status" value="1"/>
</dbReference>
<evidence type="ECO:0000256" key="9">
    <source>
        <dbReference type="SAM" id="Phobius"/>
    </source>
</evidence>
<dbReference type="PANTHER" id="PTHR43280:SF2">
    <property type="entry name" value="HTH-TYPE TRANSCRIPTIONAL REGULATOR EXSA"/>
    <property type="match status" value="1"/>
</dbReference>
<dbReference type="InterPro" id="IPR009057">
    <property type="entry name" value="Homeodomain-like_sf"/>
</dbReference>
<evidence type="ECO:0000313" key="11">
    <source>
        <dbReference type="EMBL" id="TLS51771.1"/>
    </source>
</evidence>
<gene>
    <name evidence="11" type="ORF">FE782_12710</name>
</gene>
<dbReference type="Gene3D" id="1.10.10.60">
    <property type="entry name" value="Homeodomain-like"/>
    <property type="match status" value="2"/>
</dbReference>
<dbReference type="InterPro" id="IPR018060">
    <property type="entry name" value="HTH_AraC"/>
</dbReference>
<evidence type="ECO:0000256" key="4">
    <source>
        <dbReference type="ARBA" id="ARBA00022989"/>
    </source>
</evidence>
<keyword evidence="8" id="KW-0804">Transcription</keyword>
<keyword evidence="12" id="KW-1185">Reference proteome</keyword>
<keyword evidence="4 9" id="KW-1133">Transmembrane helix</keyword>
<accession>A0A5R9G7S7</accession>
<dbReference type="InterPro" id="IPR018062">
    <property type="entry name" value="HTH_AraC-typ_CS"/>
</dbReference>
<evidence type="ECO:0000256" key="2">
    <source>
        <dbReference type="ARBA" id="ARBA00022475"/>
    </source>
</evidence>
<dbReference type="InterPro" id="IPR033479">
    <property type="entry name" value="dCache_1"/>
</dbReference>
<dbReference type="GO" id="GO:0003700">
    <property type="term" value="F:DNA-binding transcription factor activity"/>
    <property type="evidence" value="ECO:0007669"/>
    <property type="project" value="InterPro"/>
</dbReference>
<dbReference type="GO" id="GO:0005886">
    <property type="term" value="C:plasma membrane"/>
    <property type="evidence" value="ECO:0007669"/>
    <property type="project" value="UniProtKB-SubCell"/>
</dbReference>
<dbReference type="Pfam" id="PF17853">
    <property type="entry name" value="GGDEF_2"/>
    <property type="match status" value="1"/>
</dbReference>
<reference evidence="11 12" key="1">
    <citation type="submission" date="2019-05" db="EMBL/GenBank/DDBJ databases">
        <authorList>
            <person name="Narsing Rao M.P."/>
            <person name="Li W.J."/>
        </authorList>
    </citation>
    <scope>NUCLEOTIDE SEQUENCE [LARGE SCALE GENOMIC DNA]</scope>
    <source>
        <strain evidence="11 12">SYSU_K30003</strain>
    </source>
</reference>
<dbReference type="SMART" id="SM00342">
    <property type="entry name" value="HTH_ARAC"/>
    <property type="match status" value="1"/>
</dbReference>
<keyword evidence="5" id="KW-0805">Transcription regulation</keyword>
<evidence type="ECO:0000256" key="6">
    <source>
        <dbReference type="ARBA" id="ARBA00023125"/>
    </source>
</evidence>
<dbReference type="OrthoDB" id="2515823at2"/>
<keyword evidence="3 9" id="KW-0812">Transmembrane</keyword>
<evidence type="ECO:0000313" key="12">
    <source>
        <dbReference type="Proteomes" id="UP000309676"/>
    </source>
</evidence>
<feature type="domain" description="HTH araC/xylS-type" evidence="10">
    <location>
        <begin position="671"/>
        <end position="770"/>
    </location>
</feature>
<dbReference type="Proteomes" id="UP000309676">
    <property type="component" value="Unassembled WGS sequence"/>
</dbReference>
<proteinExistence type="predicted"/>
<sequence length="777" mass="88995">MKKWRSNSILFAWLRSYALVLVIPLAMMGIIYVQTQQVIEDEINRANSSLLGQLREEIDSQLEHVQRMREVIAFNARVRSLLYAPERLEPKHRLTMVQAFADFRTYSSTNRYIDNFYIYYRTGNFIVTDTANYAPEMYFQLYLADTGLTYDVWREFLDESHRGEFVNGQDVGVSPGEGDIWFTQSLPIENPNDRLATLVIHMNKERLQAALENIRTYNGGDAYVLDGNRRVLASSVDATEGGPALPPDWEPTEDTGVVRHTGGGEEVVVSYIQSSMLDWTYVYSLPMRLYAEKAGYVRNLTLLTLLIAVVLGALTAVFAARRNYDPIRRLVDSVSLRSKVEPHSARNELQYIGETLEEALERNETMRRELDKQNVVLRSNLIVRLLKGRLERNFPLESALEEYRITFLSDDFAVLLFYIEDFSGLFRAEERDVEKNLRFVHLIMSNIVEELAGRKHRGWVAESDEMLACLVNFAPGTTAAQAKQDVQRLLEEARSFLGERFRIEFTSSFGGVHRTAEAIPTAYREAMEAMEYRMLLGAGTTIDYEQIREPGASYAYPLEKEQQFINHVKSGSFDMAKAIMDEVIERNLQESPMSIDMARCFMFDLVSSMMKASAEAASGKWELLEDNQRALQAMLQEQTVASMRARMTEFLESVCTQVEARKKSRNVRLKDEMLAYIEESYRDPNLSAATLSDTFALHPSYVSRFFKEQTGDTVSDYINRRRMAKAKLLLQGEDAAIKSVSEEVGIYSISTFIRLFKKYEGVTPGAYRDIHKEQNKA</sequence>
<comment type="caution">
    <text evidence="11">The sequence shown here is derived from an EMBL/GenBank/DDBJ whole genome shotgun (WGS) entry which is preliminary data.</text>
</comment>
<evidence type="ECO:0000256" key="7">
    <source>
        <dbReference type="ARBA" id="ARBA00023136"/>
    </source>
</evidence>
<keyword evidence="2" id="KW-1003">Cell membrane</keyword>
<evidence type="ECO:0000259" key="10">
    <source>
        <dbReference type="PROSITE" id="PS01124"/>
    </source>
</evidence>
<dbReference type="AlphaFoldDB" id="A0A5R9G7S7"/>
<dbReference type="Pfam" id="PF02743">
    <property type="entry name" value="dCache_1"/>
    <property type="match status" value="1"/>
</dbReference>
<dbReference type="GO" id="GO:0043565">
    <property type="term" value="F:sequence-specific DNA binding"/>
    <property type="evidence" value="ECO:0007669"/>
    <property type="project" value="InterPro"/>
</dbReference>
<dbReference type="PROSITE" id="PS00041">
    <property type="entry name" value="HTH_ARAC_FAMILY_1"/>
    <property type="match status" value="1"/>
</dbReference>
<feature type="transmembrane region" description="Helical" evidence="9">
    <location>
        <begin position="12"/>
        <end position="33"/>
    </location>
</feature>
<dbReference type="Pfam" id="PF12833">
    <property type="entry name" value="HTH_18"/>
    <property type="match status" value="1"/>
</dbReference>